<feature type="domain" description="Putative DNA-binding" evidence="1">
    <location>
        <begin position="9"/>
        <end position="97"/>
    </location>
</feature>
<gene>
    <name evidence="2" type="ORF">AW08_02545</name>
</gene>
<dbReference type="InterPro" id="IPR018640">
    <property type="entry name" value="DUF2063"/>
</dbReference>
<name>A0A011MV18_9PROT</name>
<organism evidence="2 3">
    <name type="scientific">Candidatus Accumulibacter adjunctus</name>
    <dbReference type="NCBI Taxonomy" id="1454001"/>
    <lineage>
        <taxon>Bacteria</taxon>
        <taxon>Pseudomonadati</taxon>
        <taxon>Pseudomonadota</taxon>
        <taxon>Betaproteobacteria</taxon>
        <taxon>Candidatus Accumulibacter</taxon>
    </lineage>
</organism>
<accession>A0A011MV18</accession>
<dbReference type="Pfam" id="PF09836">
    <property type="entry name" value="DUF2063"/>
    <property type="match status" value="1"/>
</dbReference>
<protein>
    <recommendedName>
        <fullName evidence="1">Putative DNA-binding domain-containing protein</fullName>
    </recommendedName>
</protein>
<dbReference type="STRING" id="1454001.AW08_02545"/>
<evidence type="ECO:0000259" key="1">
    <source>
        <dbReference type="Pfam" id="PF09836"/>
    </source>
</evidence>
<dbReference type="AlphaFoldDB" id="A0A011MV18"/>
<proteinExistence type="predicted"/>
<dbReference type="EMBL" id="JFAX01000015">
    <property type="protein sequence ID" value="EXI66431.1"/>
    <property type="molecule type" value="Genomic_DNA"/>
</dbReference>
<dbReference type="Proteomes" id="UP000020218">
    <property type="component" value="Unassembled WGS sequence"/>
</dbReference>
<sequence>MSGVADNGAFAAALLDPGQPAPPGLVSWNGSDPAQRFAVYRNNVTVSLVDALSETFPVVRQLVGESFFRAMAREFVRRSPPRSPVLAWYGDAFAAFVAAFPPAAGVPYLADMARLEYARVLAFHAADVAPAALADVAACLAEPVSLPSLRLHLQPSLRLIDSPFAIVSLWGAHQGVGDLATIDPLQPECALVLRQGLSLAVMTVPPAAGRFIAALQLGAALGDAVREASMAEAPFDPAPTLGLLIGHDLLVGIGQSPEKQGEQP</sequence>
<evidence type="ECO:0000313" key="2">
    <source>
        <dbReference type="EMBL" id="EXI66431.1"/>
    </source>
</evidence>
<reference evidence="2" key="1">
    <citation type="submission" date="2014-02" db="EMBL/GenBank/DDBJ databases">
        <title>Expanding our view of genomic diversity in Candidatus Accumulibacter clades.</title>
        <authorList>
            <person name="Skennerton C.T."/>
            <person name="Barr J.J."/>
            <person name="Slater F.R."/>
            <person name="Bond P.L."/>
            <person name="Tyson G.W."/>
        </authorList>
    </citation>
    <scope>NUCLEOTIDE SEQUENCE [LARGE SCALE GENOMIC DNA]</scope>
</reference>
<keyword evidence="3" id="KW-1185">Reference proteome</keyword>
<dbReference type="PATRIC" id="fig|1454001.3.peg.2593"/>
<dbReference type="Gene3D" id="1.10.150.690">
    <property type="entry name" value="DUF2063"/>
    <property type="match status" value="1"/>
</dbReference>
<comment type="caution">
    <text evidence="2">The sequence shown here is derived from an EMBL/GenBank/DDBJ whole genome shotgun (WGS) entry which is preliminary data.</text>
</comment>
<dbReference type="InterPro" id="IPR044922">
    <property type="entry name" value="DUF2063_N_sf"/>
</dbReference>
<evidence type="ECO:0000313" key="3">
    <source>
        <dbReference type="Proteomes" id="UP000020218"/>
    </source>
</evidence>